<gene>
    <name evidence="3" type="ORF">HINF_LOCUS24119</name>
    <name evidence="2" type="ORF">HINF_LOCUS26251</name>
</gene>
<feature type="transmembrane region" description="Helical" evidence="1">
    <location>
        <begin position="410"/>
        <end position="432"/>
    </location>
</feature>
<dbReference type="EMBL" id="CAXDID020000070">
    <property type="protein sequence ID" value="CAL6014127.1"/>
    <property type="molecule type" value="Genomic_DNA"/>
</dbReference>
<accession>A0AA86U3Q4</accession>
<protein>
    <submittedName>
        <fullName evidence="3">Hypothetical_protein</fullName>
    </submittedName>
</protein>
<reference evidence="2" key="1">
    <citation type="submission" date="2023-06" db="EMBL/GenBank/DDBJ databases">
        <authorList>
            <person name="Kurt Z."/>
        </authorList>
    </citation>
    <scope>NUCLEOTIDE SEQUENCE</scope>
</reference>
<dbReference type="EMBL" id="CATOUU010000656">
    <property type="protein sequence ID" value="CAI9938606.1"/>
    <property type="molecule type" value="Genomic_DNA"/>
</dbReference>
<evidence type="ECO:0000313" key="3">
    <source>
        <dbReference type="EMBL" id="CAL6014127.1"/>
    </source>
</evidence>
<proteinExistence type="predicted"/>
<reference evidence="3 4" key="2">
    <citation type="submission" date="2024-07" db="EMBL/GenBank/DDBJ databases">
        <authorList>
            <person name="Akdeniz Z."/>
        </authorList>
    </citation>
    <scope>NUCLEOTIDE SEQUENCE [LARGE SCALE GENOMIC DNA]</scope>
</reference>
<keyword evidence="1" id="KW-0812">Transmembrane</keyword>
<keyword evidence="1" id="KW-1133">Transmembrane helix</keyword>
<dbReference type="AlphaFoldDB" id="A0AA86U3Q4"/>
<organism evidence="2">
    <name type="scientific">Hexamita inflata</name>
    <dbReference type="NCBI Taxonomy" id="28002"/>
    <lineage>
        <taxon>Eukaryota</taxon>
        <taxon>Metamonada</taxon>
        <taxon>Diplomonadida</taxon>
        <taxon>Hexamitidae</taxon>
        <taxon>Hexamitinae</taxon>
        <taxon>Hexamita</taxon>
    </lineage>
</organism>
<evidence type="ECO:0000313" key="4">
    <source>
        <dbReference type="Proteomes" id="UP001642409"/>
    </source>
</evidence>
<evidence type="ECO:0000313" key="2">
    <source>
        <dbReference type="EMBL" id="CAI9938606.1"/>
    </source>
</evidence>
<keyword evidence="1" id="KW-0472">Membrane</keyword>
<dbReference type="Proteomes" id="UP001642409">
    <property type="component" value="Unassembled WGS sequence"/>
</dbReference>
<sequence>MSLNNLPPLIYIQYQISGYPETVTTQLLYTSFNTYQLGISQLLSQIQVMSSQIFAEYCSITVNNVLTYNFSNINSNVKILLPISTNYFDSRCWNNTVNDTFELNRASGYFNTHDIKMIQLPINNIQPSVICLSNCVLNLNNQNTYTVIKYNGFKWAGNITKDISLPQNLIVVGNGNNYVSKPNNQGLQAKLCFTTLINYNMGNNLLYIDYLENLRYQENPQVLFSTNFTCIESFAAIQNNLTFVNVNNLDIYLDNIIIFQGTDTTNQINLIHGKTYTTLRQLYLNNQNIFSVQLGYKISYIELSNIKFTQQLLFDQIIINQNIISANTTQTNNSNFIDVINKLSLQAAKITLNNSKLQCQNLTIQDTYAQCDQNSIQITNESIMVNNLTIQYKYIKSNQQIEVNINLTNWQIIIICVVGGVAILLVLIRIYISLRLKKRLDKMEFEVIIKKQYNNLIISIE</sequence>
<name>A0AA86U3Q4_9EUKA</name>
<keyword evidence="4" id="KW-1185">Reference proteome</keyword>
<evidence type="ECO:0000256" key="1">
    <source>
        <dbReference type="SAM" id="Phobius"/>
    </source>
</evidence>
<comment type="caution">
    <text evidence="2">The sequence shown here is derived from an EMBL/GenBank/DDBJ whole genome shotgun (WGS) entry which is preliminary data.</text>
</comment>